<organism evidence="1 2">
    <name type="scientific">Haemophilus haemolyticus</name>
    <dbReference type="NCBI Taxonomy" id="726"/>
    <lineage>
        <taxon>Bacteria</taxon>
        <taxon>Pseudomonadati</taxon>
        <taxon>Pseudomonadota</taxon>
        <taxon>Gammaproteobacteria</taxon>
        <taxon>Pasteurellales</taxon>
        <taxon>Pasteurellaceae</taxon>
        <taxon>Haemophilus</taxon>
    </lineage>
</organism>
<accession>A0A502LLB5</accession>
<dbReference type="Proteomes" id="UP000316282">
    <property type="component" value="Unassembled WGS sequence"/>
</dbReference>
<proteinExistence type="predicted"/>
<evidence type="ECO:0000313" key="1">
    <source>
        <dbReference type="EMBL" id="TPH22901.1"/>
    </source>
</evidence>
<dbReference type="Pfam" id="PF10711">
    <property type="entry name" value="DUF2513"/>
    <property type="match status" value="1"/>
</dbReference>
<dbReference type="RefSeq" id="WP_140527009.1">
    <property type="nucleotide sequence ID" value="NZ_SDPD01000002.1"/>
</dbReference>
<sequence length="118" mass="13332">MKRNWDLIRSILLKLESQSEARGNLSPDGFTGFDSETVSYHFKLLQSAGLIEAIDYSSLNELSLVARSLTWQGHEFLDKIRNDTVWNSLKTTIKSKSLDLSLDTIKQVAQTIISQMLA</sequence>
<comment type="caution">
    <text evidence="1">The sequence shown here is derived from an EMBL/GenBank/DDBJ whole genome shotgun (WGS) entry which is preliminary data.</text>
</comment>
<dbReference type="EMBL" id="SDPD01000002">
    <property type="protein sequence ID" value="TPH22901.1"/>
    <property type="molecule type" value="Genomic_DNA"/>
</dbReference>
<dbReference type="InterPro" id="IPR019650">
    <property type="entry name" value="DUF2513"/>
</dbReference>
<protein>
    <submittedName>
        <fullName evidence="1">DUF2513 domain-containing protein</fullName>
    </submittedName>
</protein>
<gene>
    <name evidence="1" type="ORF">EUX52_02480</name>
</gene>
<name>A0A502LLB5_HAEHA</name>
<evidence type="ECO:0000313" key="2">
    <source>
        <dbReference type="Proteomes" id="UP000316282"/>
    </source>
</evidence>
<reference evidence="1 2" key="1">
    <citation type="submission" date="2019-01" db="EMBL/GenBank/DDBJ databases">
        <title>Comparative genomic analysis identifies haemin-independent Haemophilus haemolyticus: a formal re-classification of Haemophilus intermedius.</title>
        <authorList>
            <person name="Harris T.M."/>
            <person name="Price E.P."/>
            <person name="Sarovich D.S."/>
            <person name="Norskov-Lauritsen N."/>
            <person name="Beissbarth J."/>
            <person name="Chang A.B."/>
            <person name="Smith-Vaughan H.C."/>
        </authorList>
    </citation>
    <scope>NUCLEOTIDE SEQUENCE [LARGE SCALE GENOMIC DNA]</scope>
    <source>
        <strain evidence="1 2">60982 B Hi-1</strain>
    </source>
</reference>
<dbReference type="AlphaFoldDB" id="A0A502LLB5"/>